<dbReference type="EMBL" id="PVYX01000002">
    <property type="protein sequence ID" value="PRX54829.1"/>
    <property type="molecule type" value="Genomic_DNA"/>
</dbReference>
<dbReference type="InterPro" id="IPR025347">
    <property type="entry name" value="DUF4251"/>
</dbReference>
<dbReference type="Pfam" id="PF14059">
    <property type="entry name" value="DUF4251"/>
    <property type="match status" value="1"/>
</dbReference>
<dbReference type="AlphaFoldDB" id="A0A2T0MBF5"/>
<protein>
    <submittedName>
        <fullName evidence="1">Uncharacterized protein DUF4251</fullName>
    </submittedName>
</protein>
<reference evidence="1 2" key="1">
    <citation type="submission" date="2018-03" db="EMBL/GenBank/DDBJ databases">
        <title>Genomic Encyclopedia of Archaeal and Bacterial Type Strains, Phase II (KMG-II): from individual species to whole genera.</title>
        <authorList>
            <person name="Goeker M."/>
        </authorList>
    </citation>
    <scope>NUCLEOTIDE SEQUENCE [LARGE SCALE GENOMIC DNA]</scope>
    <source>
        <strain evidence="1 2">DSM 25027</strain>
    </source>
</reference>
<name>A0A2T0MBF5_9FLAO</name>
<evidence type="ECO:0000313" key="1">
    <source>
        <dbReference type="EMBL" id="PRX54829.1"/>
    </source>
</evidence>
<accession>A0A2T0MBF5</accession>
<keyword evidence="2" id="KW-1185">Reference proteome</keyword>
<dbReference type="Proteomes" id="UP000237640">
    <property type="component" value="Unassembled WGS sequence"/>
</dbReference>
<gene>
    <name evidence="1" type="ORF">CLV81_3233</name>
</gene>
<comment type="caution">
    <text evidence="1">The sequence shown here is derived from an EMBL/GenBank/DDBJ whole genome shotgun (WGS) entry which is preliminary data.</text>
</comment>
<evidence type="ECO:0000313" key="2">
    <source>
        <dbReference type="Proteomes" id="UP000237640"/>
    </source>
</evidence>
<organism evidence="1 2">
    <name type="scientific">Flagellimonas meridianipacifica</name>
    <dbReference type="NCBI Taxonomy" id="1080225"/>
    <lineage>
        <taxon>Bacteria</taxon>
        <taxon>Pseudomonadati</taxon>
        <taxon>Bacteroidota</taxon>
        <taxon>Flavobacteriia</taxon>
        <taxon>Flavobacteriales</taxon>
        <taxon>Flavobacteriaceae</taxon>
        <taxon>Flagellimonas</taxon>
    </lineage>
</organism>
<dbReference type="Gene3D" id="2.40.128.410">
    <property type="match status" value="1"/>
</dbReference>
<proteinExistence type="predicted"/>
<sequence length="174" mass="19227">MVLAVGCASTSAPEITSEQIKELDAIVNSKSFEFKARWARPLVTSSLNSVANAGLLPQGSTINNIDLVGNNNYLRMNGDSVVAYFPYFGERQLGGTAYLGSNNAIEFEGVPGNMKINKNEKGYMVAFDIKHKTETFQVNAQLFPNKKSNININSTHRFPISYIGNFEKTEEQLH</sequence>